<dbReference type="Gene3D" id="3.30.470.30">
    <property type="entry name" value="DNA ligase/mRNA capping enzyme"/>
    <property type="match status" value="1"/>
</dbReference>
<gene>
    <name evidence="3" type="ORF">SAMN05444363_1788</name>
</gene>
<protein>
    <submittedName>
        <fullName evidence="3">RNA ligase, Rnl2 family</fullName>
    </submittedName>
</protein>
<dbReference type="Gene3D" id="1.10.10.1810">
    <property type="entry name" value="RNA ligase"/>
    <property type="match status" value="1"/>
</dbReference>
<proteinExistence type="predicted"/>
<accession>A0A1M6EI65</accession>
<keyword evidence="3" id="KW-0436">Ligase</keyword>
<dbReference type="Gene3D" id="3.30.1490.70">
    <property type="match status" value="1"/>
</dbReference>
<dbReference type="Pfam" id="PF09414">
    <property type="entry name" value="RNA_ligase"/>
    <property type="match status" value="1"/>
</dbReference>
<reference evidence="4" key="1">
    <citation type="submission" date="2016-11" db="EMBL/GenBank/DDBJ databases">
        <authorList>
            <person name="Varghese N."/>
            <person name="Submissions S."/>
        </authorList>
    </citation>
    <scope>NUCLEOTIDE SEQUENCE [LARGE SCALE GENOMIC DNA]</scope>
    <source>
        <strain evidence="4">DSM 18829</strain>
    </source>
</reference>
<dbReference type="Proteomes" id="UP000184488">
    <property type="component" value="Unassembled WGS sequence"/>
</dbReference>
<dbReference type="InterPro" id="IPR040609">
    <property type="entry name" value="Rnl2_C"/>
</dbReference>
<dbReference type="RefSeq" id="WP_073310589.1">
    <property type="nucleotide sequence ID" value="NZ_FQZI01000003.1"/>
</dbReference>
<dbReference type="OrthoDB" id="1060685at2"/>
<evidence type="ECO:0000259" key="1">
    <source>
        <dbReference type="Pfam" id="PF09414"/>
    </source>
</evidence>
<feature type="domain" description="RNA ligase 2 C-terminal" evidence="2">
    <location>
        <begin position="250"/>
        <end position="323"/>
    </location>
</feature>
<dbReference type="AlphaFoldDB" id="A0A1M6EI65"/>
<name>A0A1M6EI65_9FLAO</name>
<dbReference type="Pfam" id="PF18043">
    <property type="entry name" value="T4_Rnl2_C"/>
    <property type="match status" value="1"/>
</dbReference>
<evidence type="ECO:0000313" key="4">
    <source>
        <dbReference type="Proteomes" id="UP000184488"/>
    </source>
</evidence>
<organism evidence="3 4">
    <name type="scientific">Flavobacterium terrae</name>
    <dbReference type="NCBI Taxonomy" id="415425"/>
    <lineage>
        <taxon>Bacteria</taxon>
        <taxon>Pseudomonadati</taxon>
        <taxon>Bacteroidota</taxon>
        <taxon>Flavobacteriia</taxon>
        <taxon>Flavobacteriales</taxon>
        <taxon>Flavobacteriaceae</taxon>
        <taxon>Flavobacterium</taxon>
    </lineage>
</organism>
<sequence>MEFRKYNSIENTYQKTVLEQIIKHEFDAVEYVVQEKVHGANFAFYTNDIQVKIAKRSDFIEENDTFYNAHKVAQKYHAKVKSLFYEVKELFPNVQFIAVFGELFGGHYNHPEVPTVQGAIKVQKGIHYSPENDFYAFDIKVDNSHYLNVDLANKLFEKTDFFYAKTLFKGSLADCLKYPNDFNSLIPEWLDLPTLETNIVEGVIIRPVEALFFGNGSRVLLKNKNEKWAEKAKCDKSKKDLALVDFPIEAKPVWSKIKDYVTVNRLYNVLSKEGEFYPKIIGKLTGWMSQDVINDFKKENPSELDTLEKESQRAINKRLNTMVIKLIKEEFMTFEV</sequence>
<dbReference type="GO" id="GO:0016874">
    <property type="term" value="F:ligase activity"/>
    <property type="evidence" value="ECO:0007669"/>
    <property type="project" value="UniProtKB-KW"/>
</dbReference>
<dbReference type="InterPro" id="IPR041948">
    <property type="entry name" value="Rnl1/2_C_sf"/>
</dbReference>
<keyword evidence="4" id="KW-1185">Reference proteome</keyword>
<evidence type="ECO:0000313" key="3">
    <source>
        <dbReference type="EMBL" id="SHI85111.1"/>
    </source>
</evidence>
<dbReference type="STRING" id="415425.SAMN05444363_1788"/>
<evidence type="ECO:0000259" key="2">
    <source>
        <dbReference type="Pfam" id="PF18043"/>
    </source>
</evidence>
<feature type="domain" description="RNA ligase" evidence="1">
    <location>
        <begin position="30"/>
        <end position="222"/>
    </location>
</feature>
<dbReference type="SUPFAM" id="SSF56091">
    <property type="entry name" value="DNA ligase/mRNA capping enzyme, catalytic domain"/>
    <property type="match status" value="1"/>
</dbReference>
<dbReference type="InterPro" id="IPR021122">
    <property type="entry name" value="RNA_ligase_dom_REL/Rnl2"/>
</dbReference>
<dbReference type="EMBL" id="FQZI01000003">
    <property type="protein sequence ID" value="SHI85111.1"/>
    <property type="molecule type" value="Genomic_DNA"/>
</dbReference>